<protein>
    <submittedName>
        <fullName evidence="1">Uncharacterized protein</fullName>
    </submittedName>
</protein>
<proteinExistence type="predicted"/>
<evidence type="ECO:0000313" key="1">
    <source>
        <dbReference type="EMBL" id="KOF87393.1"/>
    </source>
</evidence>
<gene>
    <name evidence="1" type="ORF">OCBIM_22016907mg</name>
</gene>
<reference evidence="1" key="1">
    <citation type="submission" date="2015-07" db="EMBL/GenBank/DDBJ databases">
        <title>MeaNS - Measles Nucleotide Surveillance Program.</title>
        <authorList>
            <person name="Tran T."/>
            <person name="Druce J."/>
        </authorList>
    </citation>
    <scope>NUCLEOTIDE SEQUENCE</scope>
    <source>
        <strain evidence="1">UCB-OBI-ISO-001</strain>
        <tissue evidence="1">Gonad</tissue>
    </source>
</reference>
<accession>A0A0L8HDK8</accession>
<dbReference type="AlphaFoldDB" id="A0A0L8HDK8"/>
<dbReference type="EMBL" id="KQ418422">
    <property type="protein sequence ID" value="KOF87393.1"/>
    <property type="molecule type" value="Genomic_DNA"/>
</dbReference>
<organism evidence="1">
    <name type="scientific">Octopus bimaculoides</name>
    <name type="common">California two-spotted octopus</name>
    <dbReference type="NCBI Taxonomy" id="37653"/>
    <lineage>
        <taxon>Eukaryota</taxon>
        <taxon>Metazoa</taxon>
        <taxon>Spiralia</taxon>
        <taxon>Lophotrochozoa</taxon>
        <taxon>Mollusca</taxon>
        <taxon>Cephalopoda</taxon>
        <taxon>Coleoidea</taxon>
        <taxon>Octopodiformes</taxon>
        <taxon>Octopoda</taxon>
        <taxon>Incirrata</taxon>
        <taxon>Octopodidae</taxon>
        <taxon>Octopus</taxon>
    </lineage>
</organism>
<sequence>MIIWDQNFETASKMFFKADFASDASNISKASNAFCLNSRDCSLHPASILSSIRSKTYI</sequence>
<name>A0A0L8HDK8_OCTBM</name>